<organism evidence="1 2">
    <name type="scientific">Salipiger bermudensis (strain DSM 26914 / JCM 13377 / KCTC 12554 / HTCC2601)</name>
    <name type="common">Pelagibaca bermudensis</name>
    <dbReference type="NCBI Taxonomy" id="314265"/>
    <lineage>
        <taxon>Bacteria</taxon>
        <taxon>Pseudomonadati</taxon>
        <taxon>Pseudomonadota</taxon>
        <taxon>Alphaproteobacteria</taxon>
        <taxon>Rhodobacterales</taxon>
        <taxon>Roseobacteraceae</taxon>
        <taxon>Salipiger</taxon>
    </lineage>
</organism>
<evidence type="ECO:0000313" key="2">
    <source>
        <dbReference type="Proteomes" id="UP000006230"/>
    </source>
</evidence>
<dbReference type="AlphaFoldDB" id="Q0FIK4"/>
<dbReference type="STRING" id="314265.R2601_26586"/>
<accession>Q0FIK4</accession>
<dbReference type="EMBL" id="AATQ01000058">
    <property type="protein sequence ID" value="EAU44016.1"/>
    <property type="molecule type" value="Genomic_DNA"/>
</dbReference>
<evidence type="ECO:0000313" key="1">
    <source>
        <dbReference type="EMBL" id="EAU44016.1"/>
    </source>
</evidence>
<name>Q0FIK4_SALBH</name>
<protein>
    <submittedName>
        <fullName evidence="1">Uncharacterized protein</fullName>
    </submittedName>
</protein>
<dbReference type="Proteomes" id="UP000006230">
    <property type="component" value="Unassembled WGS sequence"/>
</dbReference>
<keyword evidence="2" id="KW-1185">Reference proteome</keyword>
<dbReference type="HOGENOM" id="CLU_3138839_0_0_5"/>
<reference evidence="1 2" key="1">
    <citation type="journal article" date="2010" name="J. Bacteriol.">
        <title>Genome sequences of Pelagibaca bermudensis HTCC2601T and Maritimibacter alkaliphilus HTCC2654T, the type strains of two marine Roseobacter genera.</title>
        <authorList>
            <person name="Thrash J.C."/>
            <person name="Cho J.C."/>
            <person name="Ferriera S."/>
            <person name="Johnson J."/>
            <person name="Vergin K.L."/>
            <person name="Giovannoni S.J."/>
        </authorList>
    </citation>
    <scope>NUCLEOTIDE SEQUENCE [LARGE SCALE GENOMIC DNA]</scope>
    <source>
        <strain evidence="2">DSM 26914 / JCM 13377 / KCTC 12554 / HTCC2601</strain>
    </source>
</reference>
<dbReference type="eggNOG" id="ENOG502ZRRQ">
    <property type="taxonomic scope" value="Bacteria"/>
</dbReference>
<dbReference type="GeneID" id="92506484"/>
<proteinExistence type="predicted"/>
<dbReference type="RefSeq" id="WP_007801103.1">
    <property type="nucleotide sequence ID" value="NZ_DS022276.1"/>
</dbReference>
<comment type="caution">
    <text evidence="1">The sequence shown here is derived from an EMBL/GenBank/DDBJ whole genome shotgun (WGS) entry which is preliminary data.</text>
</comment>
<sequence>MSETRTRAEAAAPRQDSKDLISLVIGGLWPAEASLESLLDRIETREIAR</sequence>
<gene>
    <name evidence="1" type="ORF">R2601_26586</name>
</gene>